<dbReference type="InterPro" id="IPR029039">
    <property type="entry name" value="Flavoprotein-like_sf"/>
</dbReference>
<dbReference type="AlphaFoldDB" id="A0AAJ2U4B6"/>
<name>A0AAJ2U4B6_ALKPS</name>
<dbReference type="GO" id="GO:0016655">
    <property type="term" value="F:oxidoreductase activity, acting on NAD(P)H, quinone or similar compound as acceptor"/>
    <property type="evidence" value="ECO:0007669"/>
    <property type="project" value="InterPro"/>
</dbReference>
<keyword evidence="3 6" id="KW-0560">Oxidoreductase</keyword>
<feature type="domain" description="Flavodoxin-like fold" evidence="7">
    <location>
        <begin position="3"/>
        <end position="203"/>
    </location>
</feature>
<dbReference type="SUPFAM" id="SSF52218">
    <property type="entry name" value="Flavoproteins"/>
    <property type="match status" value="1"/>
</dbReference>
<comment type="caution">
    <text evidence="6">Lacks conserved residue(s) required for the propagation of feature annotation.</text>
</comment>
<comment type="cofactor">
    <cofactor evidence="6">
        <name>FMN</name>
        <dbReference type="ChEBI" id="CHEBI:58210"/>
    </cofactor>
    <text evidence="6">Binds 1 FMN per subunit.</text>
</comment>
<reference evidence="8" key="1">
    <citation type="submission" date="2023-10" db="EMBL/GenBank/DDBJ databases">
        <title>Screening of Alkalihalophilus pseudofirmusBZ-TG-HK211 and Its Alleviation of Salt Stress on Rapeseed Growth.</title>
        <authorList>
            <person name="Zhao B."/>
            <person name="Guo T."/>
        </authorList>
    </citation>
    <scope>NUCLEOTIDE SEQUENCE</scope>
    <source>
        <strain evidence="8">BZ-TG-HK211</strain>
    </source>
</reference>
<comment type="subunit">
    <text evidence="6">Homodimer.</text>
</comment>
<comment type="function">
    <text evidence="6">Also exhibits azoreductase activity. Catalyzes the reductive cleavage of the azo bond in aromatic azo compounds to the corresponding amines.</text>
</comment>
<gene>
    <name evidence="6" type="primary">azoR</name>
    <name evidence="8" type="ORF">RYX45_17415</name>
</gene>
<evidence type="ECO:0000256" key="5">
    <source>
        <dbReference type="ARBA" id="ARBA00048542"/>
    </source>
</evidence>
<keyword evidence="4 6" id="KW-0520">NAD</keyword>
<evidence type="ECO:0000313" key="8">
    <source>
        <dbReference type="EMBL" id="MDV2886977.1"/>
    </source>
</evidence>
<accession>A0AAJ2U4B6</accession>
<evidence type="ECO:0000313" key="9">
    <source>
        <dbReference type="Proteomes" id="UP001285636"/>
    </source>
</evidence>
<comment type="similarity">
    <text evidence="6">Belongs to the azoreductase type 1 family.</text>
</comment>
<dbReference type="PANTHER" id="PTHR43741:SF4">
    <property type="entry name" value="FMN-DEPENDENT NADH:QUINONE OXIDOREDUCTASE"/>
    <property type="match status" value="1"/>
</dbReference>
<evidence type="ECO:0000256" key="6">
    <source>
        <dbReference type="HAMAP-Rule" id="MF_01216"/>
    </source>
</evidence>
<keyword evidence="1 6" id="KW-0285">Flavoprotein</keyword>
<protein>
    <recommendedName>
        <fullName evidence="6">FMN dependent NADH:quinone oxidoreductase</fullName>
        <ecNumber evidence="6">1.6.5.-</ecNumber>
    </recommendedName>
    <alternativeName>
        <fullName evidence="6">Azo-dye reductase</fullName>
    </alternativeName>
    <alternativeName>
        <fullName evidence="6">FMN-dependent NADH-azo compound oxidoreductase</fullName>
    </alternativeName>
    <alternativeName>
        <fullName evidence="6">FMN-dependent NADH-azoreductase</fullName>
        <ecNumber evidence="6">1.7.1.17</ecNumber>
    </alternativeName>
</protein>
<dbReference type="EC" id="1.6.5.-" evidence="6"/>
<organism evidence="8 9">
    <name type="scientific">Alkalihalophilus pseudofirmus</name>
    <name type="common">Bacillus pseudofirmus</name>
    <dbReference type="NCBI Taxonomy" id="79885"/>
    <lineage>
        <taxon>Bacteria</taxon>
        <taxon>Bacillati</taxon>
        <taxon>Bacillota</taxon>
        <taxon>Bacilli</taxon>
        <taxon>Bacillales</taxon>
        <taxon>Bacillaceae</taxon>
        <taxon>Alkalihalophilus</taxon>
    </lineage>
</organism>
<evidence type="ECO:0000256" key="4">
    <source>
        <dbReference type="ARBA" id="ARBA00023027"/>
    </source>
</evidence>
<comment type="function">
    <text evidence="6">Quinone reductase that provides resistance to thiol-specific stress caused by electrophilic quinones.</text>
</comment>
<evidence type="ECO:0000256" key="1">
    <source>
        <dbReference type="ARBA" id="ARBA00022630"/>
    </source>
</evidence>
<comment type="catalytic activity">
    <reaction evidence="5">
        <text>N,N-dimethyl-1,4-phenylenediamine + anthranilate + 2 NAD(+) = 2-(4-dimethylaminophenyl)diazenylbenzoate + 2 NADH + 2 H(+)</text>
        <dbReference type="Rhea" id="RHEA:55872"/>
        <dbReference type="ChEBI" id="CHEBI:15378"/>
        <dbReference type="ChEBI" id="CHEBI:15783"/>
        <dbReference type="ChEBI" id="CHEBI:16567"/>
        <dbReference type="ChEBI" id="CHEBI:57540"/>
        <dbReference type="ChEBI" id="CHEBI:57945"/>
        <dbReference type="ChEBI" id="CHEBI:71579"/>
        <dbReference type="EC" id="1.7.1.17"/>
    </reaction>
    <physiologicalReaction direction="right-to-left" evidence="5">
        <dbReference type="Rhea" id="RHEA:55874"/>
    </physiologicalReaction>
</comment>
<sequence>MATVLFVKGNPRTKEEAVSVKMYEEFLTTYKEANPTDEVIELDLYKENLPYLDATMLNGLFKPMQQIATTPEEDAARELNDRYLEQFISADKVVFAFPLWNFTIPAALHTYVDYLSRAGKTFKYTPEGPVGLMGDKKVALLNARGGVYSNGPMAQLEMSMNYMRTVMGFWGIEQLSTVIIEGHNQMPDEAENIIANGLEEVRKTAKAF</sequence>
<comment type="catalytic activity">
    <reaction evidence="6">
        <text>2 a quinone + NADH + H(+) = 2 a 1,4-benzosemiquinone + NAD(+)</text>
        <dbReference type="Rhea" id="RHEA:65952"/>
        <dbReference type="ChEBI" id="CHEBI:15378"/>
        <dbReference type="ChEBI" id="CHEBI:57540"/>
        <dbReference type="ChEBI" id="CHEBI:57945"/>
        <dbReference type="ChEBI" id="CHEBI:132124"/>
        <dbReference type="ChEBI" id="CHEBI:134225"/>
    </reaction>
</comment>
<evidence type="ECO:0000256" key="2">
    <source>
        <dbReference type="ARBA" id="ARBA00022643"/>
    </source>
</evidence>
<dbReference type="InterPro" id="IPR003680">
    <property type="entry name" value="Flavodoxin_fold"/>
</dbReference>
<dbReference type="InterPro" id="IPR050104">
    <property type="entry name" value="FMN-dep_NADH:Q_OxRdtase_AzoR1"/>
</dbReference>
<evidence type="ECO:0000256" key="3">
    <source>
        <dbReference type="ARBA" id="ARBA00023002"/>
    </source>
</evidence>
<dbReference type="PANTHER" id="PTHR43741">
    <property type="entry name" value="FMN-DEPENDENT NADH-AZOREDUCTASE 1"/>
    <property type="match status" value="1"/>
</dbReference>
<dbReference type="GO" id="GO:0016652">
    <property type="term" value="F:oxidoreductase activity, acting on NAD(P)H as acceptor"/>
    <property type="evidence" value="ECO:0007669"/>
    <property type="project" value="UniProtKB-UniRule"/>
</dbReference>
<dbReference type="Pfam" id="PF02525">
    <property type="entry name" value="Flavodoxin_2"/>
    <property type="match status" value="1"/>
</dbReference>
<comment type="caution">
    <text evidence="8">The sequence shown here is derived from an EMBL/GenBank/DDBJ whole genome shotgun (WGS) entry which is preliminary data.</text>
</comment>
<dbReference type="GO" id="GO:0010181">
    <property type="term" value="F:FMN binding"/>
    <property type="evidence" value="ECO:0007669"/>
    <property type="project" value="UniProtKB-UniRule"/>
</dbReference>
<dbReference type="Proteomes" id="UP001285636">
    <property type="component" value="Unassembled WGS sequence"/>
</dbReference>
<dbReference type="InterPro" id="IPR023048">
    <property type="entry name" value="NADH:quinone_OxRdtase_FMN_depd"/>
</dbReference>
<dbReference type="Gene3D" id="3.40.50.360">
    <property type="match status" value="1"/>
</dbReference>
<proteinExistence type="inferred from homology"/>
<keyword evidence="2 6" id="KW-0288">FMN</keyword>
<dbReference type="NCBIfam" id="NF010075">
    <property type="entry name" value="PRK13556.1"/>
    <property type="match status" value="1"/>
</dbReference>
<evidence type="ECO:0000259" key="7">
    <source>
        <dbReference type="Pfam" id="PF02525"/>
    </source>
</evidence>
<dbReference type="EC" id="1.7.1.17" evidence="6"/>
<dbReference type="RefSeq" id="WP_012960804.1">
    <property type="nucleotide sequence ID" value="NZ_CP117835.1"/>
</dbReference>
<dbReference type="EMBL" id="JAWJAY010000006">
    <property type="protein sequence ID" value="MDV2886977.1"/>
    <property type="molecule type" value="Genomic_DNA"/>
</dbReference>
<dbReference type="GO" id="GO:0009055">
    <property type="term" value="F:electron transfer activity"/>
    <property type="evidence" value="ECO:0007669"/>
    <property type="project" value="UniProtKB-UniRule"/>
</dbReference>
<dbReference type="HAMAP" id="MF_01216">
    <property type="entry name" value="Azoreductase_type1"/>
    <property type="match status" value="1"/>
</dbReference>